<reference evidence="2" key="1">
    <citation type="journal article" date="2024" name="Syst. Appl. Microbiol.">
        <title>First single-strain enrichments of Electrothrix cable bacteria, description of E. aestuarii sp. nov. and E. rattekaaiensis sp. nov., and proposal of a cable bacteria taxonomy following the rules of the SeqCode.</title>
        <authorList>
            <person name="Plum-Jensen L.E."/>
            <person name="Schramm A."/>
            <person name="Marshall I.P.G."/>
        </authorList>
    </citation>
    <scope>NUCLEOTIDE SEQUENCE</scope>
    <source>
        <strain evidence="2">Rat1</strain>
    </source>
</reference>
<keyword evidence="1" id="KW-1133">Transmembrane helix</keyword>
<keyword evidence="1" id="KW-0812">Transmembrane</keyword>
<evidence type="ECO:0000256" key="1">
    <source>
        <dbReference type="SAM" id="Phobius"/>
    </source>
</evidence>
<keyword evidence="1" id="KW-0472">Membrane</keyword>
<sequence>MTSTARKSSRLWVIFGALFLGFFLYIIYAANHGTLPFFIRRLYMFPGGDKLGHFVLLAIASFLANQLLYPRHFLVFGKAFFVGSLTVLVAITVEEISQVFIASRTFDLIDLSCSYLGIVAGDVGVRGLKRKREYL</sequence>
<feature type="transmembrane region" description="Helical" evidence="1">
    <location>
        <begin position="75"/>
        <end position="93"/>
    </location>
</feature>
<feature type="transmembrane region" description="Helical" evidence="1">
    <location>
        <begin position="51"/>
        <end position="68"/>
    </location>
</feature>
<name>A0AAU8LRF7_9BACT</name>
<organism evidence="2">
    <name type="scientific">Candidatus Electrothrix aestuarii</name>
    <dbReference type="NCBI Taxonomy" id="3062594"/>
    <lineage>
        <taxon>Bacteria</taxon>
        <taxon>Pseudomonadati</taxon>
        <taxon>Thermodesulfobacteriota</taxon>
        <taxon>Desulfobulbia</taxon>
        <taxon>Desulfobulbales</taxon>
        <taxon>Desulfobulbaceae</taxon>
        <taxon>Candidatus Electrothrix</taxon>
    </lineage>
</organism>
<dbReference type="KEGG" id="eaj:Q3M24_14405"/>
<evidence type="ECO:0000313" key="2">
    <source>
        <dbReference type="EMBL" id="XCN71503.1"/>
    </source>
</evidence>
<gene>
    <name evidence="2" type="ORF">Q3M24_14405</name>
</gene>
<accession>A0AAU8LRF7</accession>
<dbReference type="AlphaFoldDB" id="A0AAU8LRF7"/>
<protein>
    <submittedName>
        <fullName evidence="2">Trypsin</fullName>
    </submittedName>
</protein>
<dbReference type="EMBL" id="CP159373">
    <property type="protein sequence ID" value="XCN71503.1"/>
    <property type="molecule type" value="Genomic_DNA"/>
</dbReference>
<proteinExistence type="predicted"/>
<feature type="transmembrane region" description="Helical" evidence="1">
    <location>
        <begin position="12"/>
        <end position="31"/>
    </location>
</feature>
<reference evidence="2" key="2">
    <citation type="submission" date="2024-06" db="EMBL/GenBank/DDBJ databases">
        <authorList>
            <person name="Plum-Jensen L.E."/>
            <person name="Schramm A."/>
            <person name="Marshall I.P.G."/>
        </authorList>
    </citation>
    <scope>NUCLEOTIDE SEQUENCE</scope>
    <source>
        <strain evidence="2">Rat1</strain>
    </source>
</reference>